<dbReference type="EMBL" id="RAPK01000010">
    <property type="protein sequence ID" value="RKD71052.1"/>
    <property type="molecule type" value="Genomic_DNA"/>
</dbReference>
<protein>
    <submittedName>
        <fullName evidence="1">WVELL protein</fullName>
    </submittedName>
</protein>
<comment type="caution">
    <text evidence="1">The sequence shown here is derived from an EMBL/GenBank/DDBJ whole genome shotgun (WGS) entry which is preliminary data.</text>
</comment>
<reference evidence="1 2" key="1">
    <citation type="submission" date="2018-09" db="EMBL/GenBank/DDBJ databases">
        <title>Genomic Encyclopedia of Archaeal and Bacterial Type Strains, Phase II (KMG-II): from individual species to whole genera.</title>
        <authorList>
            <person name="Goeker M."/>
        </authorList>
    </citation>
    <scope>NUCLEOTIDE SEQUENCE [LARGE SCALE GENOMIC DNA]</scope>
    <source>
        <strain evidence="1 2">DSM 17008</strain>
    </source>
</reference>
<dbReference type="Proteomes" id="UP000285120">
    <property type="component" value="Unassembled WGS sequence"/>
</dbReference>
<evidence type="ECO:0000313" key="2">
    <source>
        <dbReference type="Proteomes" id="UP000285120"/>
    </source>
</evidence>
<dbReference type="AlphaFoldDB" id="A0A419UZF9"/>
<accession>A0A419UZF9</accession>
<keyword evidence="2" id="KW-1185">Reference proteome</keyword>
<dbReference type="RefSeq" id="WP_120193614.1">
    <property type="nucleotide sequence ID" value="NZ_RAPK01000010.1"/>
</dbReference>
<proteinExistence type="predicted"/>
<organism evidence="1 2">
    <name type="scientific">Sinobaca qinghaiensis</name>
    <dbReference type="NCBI Taxonomy" id="342944"/>
    <lineage>
        <taxon>Bacteria</taxon>
        <taxon>Bacillati</taxon>
        <taxon>Bacillota</taxon>
        <taxon>Bacilli</taxon>
        <taxon>Bacillales</taxon>
        <taxon>Sporolactobacillaceae</taxon>
        <taxon>Sinobaca</taxon>
    </lineage>
</organism>
<sequence length="89" mass="10587">MDDHIMRLTNVLLSRNDKLSTAKAKMWVEYLWEDFEATRAKSGREYQGKEMTEKIVLQWISQYGPHLHNYNPTNEKFSGMMNEPDEPKH</sequence>
<dbReference type="InterPro" id="IPR026952">
    <property type="entry name" value="WVELL"/>
</dbReference>
<dbReference type="Pfam" id="PF14043">
    <property type="entry name" value="WVELL"/>
    <property type="match status" value="1"/>
</dbReference>
<name>A0A419UZF9_9BACL</name>
<evidence type="ECO:0000313" key="1">
    <source>
        <dbReference type="EMBL" id="RKD71052.1"/>
    </source>
</evidence>
<dbReference type="OrthoDB" id="2361637at2"/>
<gene>
    <name evidence="1" type="ORF">ATL39_2442</name>
</gene>